<protein>
    <submittedName>
        <fullName evidence="2">Uncharacterized protein</fullName>
    </submittedName>
</protein>
<keyword evidence="3" id="KW-1185">Reference proteome</keyword>
<gene>
    <name evidence="2" type="ORF">GGX14DRAFT_606770</name>
</gene>
<dbReference type="EMBL" id="JARJCW010000016">
    <property type="protein sequence ID" value="KAJ7215857.1"/>
    <property type="molecule type" value="Genomic_DNA"/>
</dbReference>
<dbReference type="Proteomes" id="UP001219525">
    <property type="component" value="Unassembled WGS sequence"/>
</dbReference>
<sequence>MAWARTVERVGVVLAVSWVRASGRKGSRRGPTSRHTSCAWCGGYDGDADAEVAREEHDTMGCLQAGTRTSVREMRSSGMRHSGPGARGRGRTDGDMSGRPTVRRSTGGSCEIGECICRLGRGVGLWAEESKGRESIQFLLGSGSHWHTGDIGENSVEGGFRADNSRELDNASA</sequence>
<organism evidence="2 3">
    <name type="scientific">Mycena pura</name>
    <dbReference type="NCBI Taxonomy" id="153505"/>
    <lineage>
        <taxon>Eukaryota</taxon>
        <taxon>Fungi</taxon>
        <taxon>Dikarya</taxon>
        <taxon>Basidiomycota</taxon>
        <taxon>Agaricomycotina</taxon>
        <taxon>Agaricomycetes</taxon>
        <taxon>Agaricomycetidae</taxon>
        <taxon>Agaricales</taxon>
        <taxon>Marasmiineae</taxon>
        <taxon>Mycenaceae</taxon>
        <taxon>Mycena</taxon>
    </lineage>
</organism>
<name>A0AAD6VKK9_9AGAR</name>
<feature type="region of interest" description="Disordered" evidence="1">
    <location>
        <begin position="142"/>
        <end position="173"/>
    </location>
</feature>
<accession>A0AAD6VKK9</accession>
<comment type="caution">
    <text evidence="2">The sequence shown here is derived from an EMBL/GenBank/DDBJ whole genome shotgun (WGS) entry which is preliminary data.</text>
</comment>
<evidence type="ECO:0000313" key="3">
    <source>
        <dbReference type="Proteomes" id="UP001219525"/>
    </source>
</evidence>
<evidence type="ECO:0000256" key="1">
    <source>
        <dbReference type="SAM" id="MobiDB-lite"/>
    </source>
</evidence>
<evidence type="ECO:0000313" key="2">
    <source>
        <dbReference type="EMBL" id="KAJ7215857.1"/>
    </source>
</evidence>
<feature type="region of interest" description="Disordered" evidence="1">
    <location>
        <begin position="70"/>
        <end position="105"/>
    </location>
</feature>
<reference evidence="2" key="1">
    <citation type="submission" date="2023-03" db="EMBL/GenBank/DDBJ databases">
        <title>Massive genome expansion in bonnet fungi (Mycena s.s.) driven by repeated elements and novel gene families across ecological guilds.</title>
        <authorList>
            <consortium name="Lawrence Berkeley National Laboratory"/>
            <person name="Harder C.B."/>
            <person name="Miyauchi S."/>
            <person name="Viragh M."/>
            <person name="Kuo A."/>
            <person name="Thoen E."/>
            <person name="Andreopoulos B."/>
            <person name="Lu D."/>
            <person name="Skrede I."/>
            <person name="Drula E."/>
            <person name="Henrissat B."/>
            <person name="Morin E."/>
            <person name="Kohler A."/>
            <person name="Barry K."/>
            <person name="LaButti K."/>
            <person name="Morin E."/>
            <person name="Salamov A."/>
            <person name="Lipzen A."/>
            <person name="Mereny Z."/>
            <person name="Hegedus B."/>
            <person name="Baldrian P."/>
            <person name="Stursova M."/>
            <person name="Weitz H."/>
            <person name="Taylor A."/>
            <person name="Grigoriev I.V."/>
            <person name="Nagy L.G."/>
            <person name="Martin F."/>
            <person name="Kauserud H."/>
        </authorList>
    </citation>
    <scope>NUCLEOTIDE SEQUENCE</scope>
    <source>
        <strain evidence="2">9144</strain>
    </source>
</reference>
<feature type="compositionally biased region" description="Basic and acidic residues" evidence="1">
    <location>
        <begin position="163"/>
        <end position="173"/>
    </location>
</feature>
<dbReference type="AlphaFoldDB" id="A0AAD6VKK9"/>
<proteinExistence type="predicted"/>